<accession>A0AAD3DY17</accession>
<gene>
    <name evidence="2" type="ORF">Agub_g10654</name>
</gene>
<feature type="compositionally biased region" description="Low complexity" evidence="1">
    <location>
        <begin position="131"/>
        <end position="148"/>
    </location>
</feature>
<feature type="compositionally biased region" description="Low complexity" evidence="1">
    <location>
        <begin position="95"/>
        <end position="104"/>
    </location>
</feature>
<evidence type="ECO:0000256" key="1">
    <source>
        <dbReference type="SAM" id="MobiDB-lite"/>
    </source>
</evidence>
<dbReference type="AlphaFoldDB" id="A0AAD3DY17"/>
<feature type="compositionally biased region" description="Low complexity" evidence="1">
    <location>
        <begin position="212"/>
        <end position="227"/>
    </location>
</feature>
<organism evidence="2 3">
    <name type="scientific">Astrephomene gubernaculifera</name>
    <dbReference type="NCBI Taxonomy" id="47775"/>
    <lineage>
        <taxon>Eukaryota</taxon>
        <taxon>Viridiplantae</taxon>
        <taxon>Chlorophyta</taxon>
        <taxon>core chlorophytes</taxon>
        <taxon>Chlorophyceae</taxon>
        <taxon>CS clade</taxon>
        <taxon>Chlamydomonadales</taxon>
        <taxon>Astrephomenaceae</taxon>
        <taxon>Astrephomene</taxon>
    </lineage>
</organism>
<feature type="compositionally biased region" description="Low complexity" evidence="1">
    <location>
        <begin position="191"/>
        <end position="204"/>
    </location>
</feature>
<dbReference type="EMBL" id="BMAR01000025">
    <property type="protein sequence ID" value="GFR48698.1"/>
    <property type="molecule type" value="Genomic_DNA"/>
</dbReference>
<sequence>AGVKHVVVLTAAPAEGGAGGSSNRGGAFALPSLASLAAHLGGGAAAASARELRNLADEATVAAVRSSGLPYSVVQVYGLTHTTGVGAAAGGGGDPSLPSGSLPLPGGGVTLTQVRFGSSGARQRPQEQPVAGASSGSSGSSSSGSSSSAGGGGISREALGVLLSCLVDLPPGGVIAGGVIAGGVAGGGDSSGSSSSGSSGSSSSNKGRGRTLQAQQDGRQQRQLQSSEQLTAALRELVHD</sequence>
<feature type="region of interest" description="Disordered" evidence="1">
    <location>
        <begin position="90"/>
        <end position="151"/>
    </location>
</feature>
<name>A0AAD3DY17_9CHLO</name>
<feature type="region of interest" description="Disordered" evidence="1">
    <location>
        <begin position="183"/>
        <end position="227"/>
    </location>
</feature>
<dbReference type="Proteomes" id="UP001054857">
    <property type="component" value="Unassembled WGS sequence"/>
</dbReference>
<feature type="non-terminal residue" evidence="2">
    <location>
        <position position="240"/>
    </location>
</feature>
<reference evidence="2 3" key="1">
    <citation type="journal article" date="2021" name="Sci. Rep.">
        <title>Genome sequencing of the multicellular alga Astrephomene provides insights into convergent evolution of germ-soma differentiation.</title>
        <authorList>
            <person name="Yamashita S."/>
            <person name="Yamamoto K."/>
            <person name="Matsuzaki R."/>
            <person name="Suzuki S."/>
            <person name="Yamaguchi H."/>
            <person name="Hirooka S."/>
            <person name="Minakuchi Y."/>
            <person name="Miyagishima S."/>
            <person name="Kawachi M."/>
            <person name="Toyoda A."/>
            <person name="Nozaki H."/>
        </authorList>
    </citation>
    <scope>NUCLEOTIDE SEQUENCE [LARGE SCALE GENOMIC DNA]</scope>
    <source>
        <strain evidence="2 3">NIES-4017</strain>
    </source>
</reference>
<protein>
    <submittedName>
        <fullName evidence="2">Uncharacterized protein</fullName>
    </submittedName>
</protein>
<evidence type="ECO:0000313" key="2">
    <source>
        <dbReference type="EMBL" id="GFR48698.1"/>
    </source>
</evidence>
<comment type="caution">
    <text evidence="2">The sequence shown here is derived from an EMBL/GenBank/DDBJ whole genome shotgun (WGS) entry which is preliminary data.</text>
</comment>
<proteinExistence type="predicted"/>
<keyword evidence="3" id="KW-1185">Reference proteome</keyword>
<evidence type="ECO:0000313" key="3">
    <source>
        <dbReference type="Proteomes" id="UP001054857"/>
    </source>
</evidence>